<dbReference type="SUPFAM" id="SSF53720">
    <property type="entry name" value="ALDH-like"/>
    <property type="match status" value="1"/>
</dbReference>
<protein>
    <submittedName>
        <fullName evidence="2">Gamma-glutamyl-phosphate reductase</fullName>
        <ecNumber evidence="2">1.2.1.41</ecNumber>
    </submittedName>
</protein>
<comment type="caution">
    <text evidence="2">The sequence shown here is derived from an EMBL/GenBank/DDBJ whole genome shotgun (WGS) entry which is preliminary data.</text>
</comment>
<sequence length="46" mass="4992">FTDGGEFGFGAEIGISTQKMHARGPMGLKELTTYKYVILGSGQIRK</sequence>
<dbReference type="GO" id="GO:0004350">
    <property type="term" value="F:glutamate-5-semialdehyde dehydrogenase activity"/>
    <property type="evidence" value="ECO:0007669"/>
    <property type="project" value="UniProtKB-EC"/>
</dbReference>
<dbReference type="InterPro" id="IPR016161">
    <property type="entry name" value="Ald_DH/histidinol_DH"/>
</dbReference>
<proteinExistence type="predicted"/>
<name>A0A357VPH4_9THEO</name>
<dbReference type="PANTHER" id="PTHR11063:SF8">
    <property type="entry name" value="DELTA-1-PYRROLINE-5-CARBOXYLATE SYNTHASE"/>
    <property type="match status" value="1"/>
</dbReference>
<feature type="non-terminal residue" evidence="2">
    <location>
        <position position="1"/>
    </location>
</feature>
<evidence type="ECO:0000256" key="1">
    <source>
        <dbReference type="ARBA" id="ARBA00023002"/>
    </source>
</evidence>
<dbReference type="InterPro" id="IPR016162">
    <property type="entry name" value="Ald_DH_N"/>
</dbReference>
<dbReference type="PANTHER" id="PTHR11063">
    <property type="entry name" value="GLUTAMATE SEMIALDEHYDE DEHYDROGENASE"/>
    <property type="match status" value="1"/>
</dbReference>
<accession>A0A357VPH4</accession>
<keyword evidence="1 2" id="KW-0560">Oxidoreductase</keyword>
<dbReference type="Gene3D" id="3.40.605.10">
    <property type="entry name" value="Aldehyde Dehydrogenase, Chain A, domain 1"/>
    <property type="match status" value="1"/>
</dbReference>
<organism evidence="2 3">
    <name type="scientific">Caldanaerobacter subterraneus</name>
    <dbReference type="NCBI Taxonomy" id="911092"/>
    <lineage>
        <taxon>Bacteria</taxon>
        <taxon>Bacillati</taxon>
        <taxon>Bacillota</taxon>
        <taxon>Clostridia</taxon>
        <taxon>Thermoanaerobacterales</taxon>
        <taxon>Thermoanaerobacteraceae</taxon>
        <taxon>Caldanaerobacter</taxon>
    </lineage>
</organism>
<dbReference type="EC" id="1.2.1.41" evidence="2"/>
<dbReference type="AlphaFoldDB" id="A0A357VPH4"/>
<evidence type="ECO:0000313" key="3">
    <source>
        <dbReference type="Proteomes" id="UP000264445"/>
    </source>
</evidence>
<reference evidence="2 3" key="1">
    <citation type="journal article" date="2018" name="Nat. Biotechnol.">
        <title>A standardized bacterial taxonomy based on genome phylogeny substantially revises the tree of life.</title>
        <authorList>
            <person name="Parks D.H."/>
            <person name="Chuvochina M."/>
            <person name="Waite D.W."/>
            <person name="Rinke C."/>
            <person name="Skarshewski A."/>
            <person name="Chaumeil P.A."/>
            <person name="Hugenholtz P."/>
        </authorList>
    </citation>
    <scope>NUCLEOTIDE SEQUENCE [LARGE SCALE GENOMIC DNA]</scope>
    <source>
        <strain evidence="2">UBA12544</strain>
    </source>
</reference>
<dbReference type="Proteomes" id="UP000264445">
    <property type="component" value="Unassembled WGS sequence"/>
</dbReference>
<dbReference type="EMBL" id="DOLB01000153">
    <property type="protein sequence ID" value="HBT50142.1"/>
    <property type="molecule type" value="Genomic_DNA"/>
</dbReference>
<evidence type="ECO:0000313" key="2">
    <source>
        <dbReference type="EMBL" id="HBT50142.1"/>
    </source>
</evidence>
<gene>
    <name evidence="2" type="primary">proA</name>
    <name evidence="2" type="ORF">DEA61_10255</name>
</gene>